<reference evidence="1" key="1">
    <citation type="journal article" date="2020" name="mSystems">
        <title>Genome- and Community-Level Interaction Insights into Carbon Utilization and Element Cycling Functions of Hydrothermarchaeota in Hydrothermal Sediment.</title>
        <authorList>
            <person name="Zhou Z."/>
            <person name="Liu Y."/>
            <person name="Xu W."/>
            <person name="Pan J."/>
            <person name="Luo Z.H."/>
            <person name="Li M."/>
        </authorList>
    </citation>
    <scope>NUCLEOTIDE SEQUENCE [LARGE SCALE GENOMIC DNA]</scope>
    <source>
        <strain evidence="1">SpSt-374</strain>
    </source>
</reference>
<evidence type="ECO:0000313" key="1">
    <source>
        <dbReference type="EMBL" id="HGG02716.1"/>
    </source>
</evidence>
<dbReference type="EMBL" id="DSPX01000198">
    <property type="protein sequence ID" value="HGG02716.1"/>
    <property type="molecule type" value="Genomic_DNA"/>
</dbReference>
<dbReference type="AlphaFoldDB" id="A0A7C3VU56"/>
<proteinExistence type="predicted"/>
<organism evidence="1">
    <name type="scientific">Planktothricoides sp. SpSt-374</name>
    <dbReference type="NCBI Taxonomy" id="2282167"/>
    <lineage>
        <taxon>Bacteria</taxon>
        <taxon>Bacillati</taxon>
        <taxon>Cyanobacteriota</taxon>
        <taxon>Cyanophyceae</taxon>
        <taxon>Oscillatoriophycideae</taxon>
        <taxon>Oscillatoriales</taxon>
        <taxon>Oscillatoriaceae</taxon>
        <taxon>Planktothricoides</taxon>
    </lineage>
</organism>
<protein>
    <submittedName>
        <fullName evidence="1">Uncharacterized protein</fullName>
    </submittedName>
</protein>
<name>A0A7C3VU56_9CYAN</name>
<sequence>MRLMLGVAIAGLLLWGGIAAAEITNYQVVALVEALRLAAPQGARSENGLYSDWKIKPANIPRWSRLCIEEELTPEQFEADYQKAREILVCVMDDVLRTEYPASGGDEAIAIRRAAAWWVAGDPNLYDSGDIRYYTNKVLGFYQELRAHPTDFFPH</sequence>
<accession>A0A7C3VU56</accession>
<comment type="caution">
    <text evidence="1">The sequence shown here is derived from an EMBL/GenBank/DDBJ whole genome shotgun (WGS) entry which is preliminary data.</text>
</comment>
<gene>
    <name evidence="1" type="ORF">ENR15_19265</name>
</gene>